<feature type="region of interest" description="Disordered" evidence="1">
    <location>
        <begin position="1"/>
        <end position="33"/>
    </location>
</feature>
<keyword evidence="3" id="KW-1185">Reference proteome</keyword>
<sequence length="47" mass="5545">VQSETDTRYFPFYGPEDIPQCERDDLETDFGPVPEEQDEIDELFKGF</sequence>
<evidence type="ECO:0000256" key="1">
    <source>
        <dbReference type="SAM" id="MobiDB-lite"/>
    </source>
</evidence>
<dbReference type="EMBL" id="BDIP01004452">
    <property type="protein sequence ID" value="GIQ88852.1"/>
    <property type="molecule type" value="Genomic_DNA"/>
</dbReference>
<organism evidence="2 3">
    <name type="scientific">Kipferlia bialata</name>
    <dbReference type="NCBI Taxonomy" id="797122"/>
    <lineage>
        <taxon>Eukaryota</taxon>
        <taxon>Metamonada</taxon>
        <taxon>Carpediemonas-like organisms</taxon>
        <taxon>Kipferlia</taxon>
    </lineage>
</organism>
<gene>
    <name evidence="2" type="ORF">KIPB_011195</name>
</gene>
<proteinExistence type="predicted"/>
<protein>
    <submittedName>
        <fullName evidence="2">Uncharacterized protein</fullName>
    </submittedName>
</protein>
<evidence type="ECO:0000313" key="2">
    <source>
        <dbReference type="EMBL" id="GIQ88852.1"/>
    </source>
</evidence>
<dbReference type="AlphaFoldDB" id="A0A9K3D662"/>
<evidence type="ECO:0000313" key="3">
    <source>
        <dbReference type="Proteomes" id="UP000265618"/>
    </source>
</evidence>
<reference evidence="2 3" key="1">
    <citation type="journal article" date="2018" name="PLoS ONE">
        <title>The draft genome of Kipferlia bialata reveals reductive genome evolution in fornicate parasites.</title>
        <authorList>
            <person name="Tanifuji G."/>
            <person name="Takabayashi S."/>
            <person name="Kume K."/>
            <person name="Takagi M."/>
            <person name="Nakayama T."/>
            <person name="Kamikawa R."/>
            <person name="Inagaki Y."/>
            <person name="Hashimoto T."/>
        </authorList>
    </citation>
    <scope>NUCLEOTIDE SEQUENCE [LARGE SCALE GENOMIC DNA]</scope>
    <source>
        <strain evidence="2">NY0173</strain>
    </source>
</reference>
<feature type="non-terminal residue" evidence="2">
    <location>
        <position position="1"/>
    </location>
</feature>
<comment type="caution">
    <text evidence="2">The sequence shown here is derived from an EMBL/GenBank/DDBJ whole genome shotgun (WGS) entry which is preliminary data.</text>
</comment>
<dbReference type="Proteomes" id="UP000265618">
    <property type="component" value="Unassembled WGS sequence"/>
</dbReference>
<name>A0A9K3D662_9EUKA</name>
<accession>A0A9K3D662</accession>